<comment type="cofactor">
    <cofactor evidence="2">
        <name>Zn(2+)</name>
        <dbReference type="ChEBI" id="CHEBI:29105"/>
    </cofactor>
    <text evidence="2">Binds 1 zinc ion per subunit.</text>
</comment>
<evidence type="ECO:0000313" key="5">
    <source>
        <dbReference type="Proteomes" id="UP001286174"/>
    </source>
</evidence>
<dbReference type="GO" id="GO:0006508">
    <property type="term" value="P:proteolysis"/>
    <property type="evidence" value="ECO:0007669"/>
    <property type="project" value="UniProtKB-UniRule"/>
</dbReference>
<dbReference type="AlphaFoldDB" id="A0AB35U4N9"/>
<dbReference type="SUPFAM" id="SSF55486">
    <property type="entry name" value="Metalloproteases ('zincins'), catalytic domain"/>
    <property type="match status" value="1"/>
</dbReference>
<dbReference type="PRINTS" id="PR00998">
    <property type="entry name" value="CRBOXYPTASET"/>
</dbReference>
<evidence type="ECO:0000313" key="4">
    <source>
        <dbReference type="EMBL" id="MDX8419830.1"/>
    </source>
</evidence>
<dbReference type="PROSITE" id="PS52034">
    <property type="entry name" value="PEPTIDASE_M32"/>
    <property type="match status" value="1"/>
</dbReference>
<dbReference type="GO" id="GO:0004181">
    <property type="term" value="F:metallocarboxypeptidase activity"/>
    <property type="evidence" value="ECO:0007669"/>
    <property type="project" value="UniProtKB-UniRule"/>
</dbReference>
<gene>
    <name evidence="4" type="ORF">MOZ60_06950</name>
</gene>
<dbReference type="EMBL" id="JALBUR010000015">
    <property type="protein sequence ID" value="MDX8419830.1"/>
    <property type="molecule type" value="Genomic_DNA"/>
</dbReference>
<sequence>MTKEEMLQKYHDWIFAISAYRMALNTIEIDKQTVAPAGGNAYRDKRSAYLAGQLFSLETDPEMYEILSALNKDETLDGDDRRAVQLYLKEADNNRCIPHDEFVAYRNLIDTSWNVWLKAKQTNDYDSFAPVLADVIAAKKKLYGYRQSDLSLYDRMLDDYEPGMNQQKYDAFFAKVQKDLVPLLEEVEKAKQIDDGFLYQDYPVEGQKKFMTGLLQYLGFDHSWGYQNETEHPFTSWICENDCRTTTKYLEHNVISAVLSTVHEVGHAYYEHDCNPKYDGMILSEGIPCALHESQSRFCENYLGRTKAFWTYNYPRLQEVFPQQLQNVSLDAFVKAINVARPSLVRTEADELTYPLHILVRYQIEKGLFNGSISTDHLDQTWNDMYQKYLGVHAEKASEGILQDVHWADGDFGYFPTYALGSAYAAQFMHAMKKDLDVDDALANNRYKDCISWLKTHIHQYGFRYPAEELMVKVTGEPFNPDYYIQYLRDKYAALYQL</sequence>
<keyword evidence="1 4" id="KW-0121">Carboxypeptidase</keyword>
<feature type="active site" description="Proton donor/acceptor" evidence="3">
    <location>
        <position position="264"/>
    </location>
</feature>
<keyword evidence="1 2" id="KW-0479">Metal-binding</keyword>
<dbReference type="PIRSF" id="PIRSF006615">
    <property type="entry name" value="Zn_crbxpep_Taq"/>
    <property type="match status" value="1"/>
</dbReference>
<keyword evidence="1" id="KW-0482">Metalloprotease</keyword>
<comment type="catalytic activity">
    <reaction evidence="1">
        <text>Release of a C-terminal amino acid with broad specificity, except for -Pro.</text>
        <dbReference type="EC" id="3.4.17.19"/>
    </reaction>
</comment>
<dbReference type="InterPro" id="IPR001333">
    <property type="entry name" value="Peptidase_M32_Taq"/>
</dbReference>
<feature type="binding site" evidence="2">
    <location>
        <position position="263"/>
    </location>
    <ligand>
        <name>Zn(2+)</name>
        <dbReference type="ChEBI" id="CHEBI:29105"/>
        <note>catalytic</note>
    </ligand>
</feature>
<dbReference type="CDD" id="cd06460">
    <property type="entry name" value="M32_Taq"/>
    <property type="match status" value="1"/>
</dbReference>
<keyword evidence="2" id="KW-0862">Zinc</keyword>
<dbReference type="Pfam" id="PF02074">
    <property type="entry name" value="Peptidase_M32"/>
    <property type="match status" value="1"/>
</dbReference>
<dbReference type="Gene3D" id="1.10.1370.30">
    <property type="match status" value="1"/>
</dbReference>
<proteinExistence type="inferred from homology"/>
<comment type="caution">
    <text evidence="4">The sequence shown here is derived from an EMBL/GenBank/DDBJ whole genome shotgun (WGS) entry which is preliminary data.</text>
</comment>
<dbReference type="PANTHER" id="PTHR34217:SF1">
    <property type="entry name" value="CARBOXYPEPTIDASE 1"/>
    <property type="match status" value="1"/>
</dbReference>
<name>A0AB35U4N9_9FIRM</name>
<dbReference type="RefSeq" id="WP_370596120.1">
    <property type="nucleotide sequence ID" value="NZ_JALBUR010000015.1"/>
</dbReference>
<feature type="binding site" evidence="2">
    <location>
        <position position="267"/>
    </location>
    <ligand>
        <name>Zn(2+)</name>
        <dbReference type="ChEBI" id="CHEBI:29105"/>
        <note>catalytic</note>
    </ligand>
</feature>
<dbReference type="EC" id="3.4.17.19" evidence="1"/>
<dbReference type="PANTHER" id="PTHR34217">
    <property type="entry name" value="METAL-DEPENDENT CARBOXYPEPTIDASE"/>
    <property type="match status" value="1"/>
</dbReference>
<evidence type="ECO:0000256" key="2">
    <source>
        <dbReference type="PIRSR" id="PIRSR006615-1"/>
    </source>
</evidence>
<comment type="function">
    <text evidence="1">Broad specificity carboxypetidase that releases amino acids sequentially from the C-terminus, including neutral, aromatic, polar and basic residues.</text>
</comment>
<keyword evidence="1" id="KW-0645">Protease</keyword>
<reference evidence="4 5" key="1">
    <citation type="submission" date="2022-03" db="EMBL/GenBank/DDBJ databases">
        <title>Novel taxa within the pig intestine.</title>
        <authorList>
            <person name="Wylensek D."/>
            <person name="Bishof K."/>
            <person name="Afrizal A."/>
            <person name="Clavel T."/>
        </authorList>
    </citation>
    <scope>NUCLEOTIDE SEQUENCE [LARGE SCALE GENOMIC DNA]</scope>
    <source>
        <strain evidence="4 5">CLA-KB-P133</strain>
    </source>
</reference>
<keyword evidence="5" id="KW-1185">Reference proteome</keyword>
<evidence type="ECO:0000256" key="3">
    <source>
        <dbReference type="PIRSR" id="PIRSR006615-2"/>
    </source>
</evidence>
<dbReference type="Proteomes" id="UP001286174">
    <property type="component" value="Unassembled WGS sequence"/>
</dbReference>
<evidence type="ECO:0000256" key="1">
    <source>
        <dbReference type="PIRNR" id="PIRNR006615"/>
    </source>
</evidence>
<feature type="binding site" evidence="2">
    <location>
        <position position="293"/>
    </location>
    <ligand>
        <name>Zn(2+)</name>
        <dbReference type="ChEBI" id="CHEBI:29105"/>
        <note>catalytic</note>
    </ligand>
</feature>
<organism evidence="4 5">
    <name type="scientific">Grylomicrobium aquisgranensis</name>
    <dbReference type="NCBI Taxonomy" id="2926318"/>
    <lineage>
        <taxon>Bacteria</taxon>
        <taxon>Bacillati</taxon>
        <taxon>Bacillota</taxon>
        <taxon>Erysipelotrichia</taxon>
        <taxon>Erysipelotrichales</taxon>
        <taxon>Erysipelotrichaceae</taxon>
        <taxon>Grylomicrobium</taxon>
    </lineage>
</organism>
<accession>A0AB35U4N9</accession>
<dbReference type="GO" id="GO:0046872">
    <property type="term" value="F:metal ion binding"/>
    <property type="evidence" value="ECO:0007669"/>
    <property type="project" value="UniProtKB-KW"/>
</dbReference>
<keyword evidence="1" id="KW-0378">Hydrolase</keyword>
<protein>
    <recommendedName>
        <fullName evidence="1">Metal-dependent carboxypeptidase</fullName>
        <ecNumber evidence="1">3.4.17.19</ecNumber>
    </recommendedName>
</protein>
<comment type="similarity">
    <text evidence="1">Belongs to the peptidase M32 family.</text>
</comment>